<feature type="domain" description="Tryptophan synthase beta chain-like PALP" evidence="4">
    <location>
        <begin position="32"/>
        <end position="211"/>
    </location>
</feature>
<evidence type="ECO:0000256" key="2">
    <source>
        <dbReference type="ARBA" id="ARBA00008639"/>
    </source>
</evidence>
<dbReference type="InterPro" id="IPR027278">
    <property type="entry name" value="ACCD_DCysDesulf"/>
</dbReference>
<dbReference type="InterPro" id="IPR001926">
    <property type="entry name" value="TrpB-like_PALP"/>
</dbReference>
<gene>
    <name evidence="5" type="ORF">ACCI51_16360</name>
</gene>
<comment type="cofactor">
    <cofactor evidence="1">
        <name>pyridoxal 5'-phosphate</name>
        <dbReference type="ChEBI" id="CHEBI:597326"/>
    </cofactor>
</comment>
<comment type="caution">
    <text evidence="5">The sequence shown here is derived from an EMBL/GenBank/DDBJ whole genome shotgun (WGS) entry which is preliminary data.</text>
</comment>
<sequence>MYPRLLNSLDLQAFTEAARNVPYQQLKAGFFPDLDVWVRRDDLIDPLISGNKAYKLIFNLLDARDKGAKTIITCGGAWSNHIHAIAAAGSRFGFKTIGIVRGERPAKLSATLQDAERFGMQLMFVTRSLYRQRGKEDFLRQVGLELDAAYFVPEGGANLAGVRGIQLLGQVIEETAPVDFDQVWVACGTGATFAGLYSSISSAPVIGVEVLKAGDSTLEQVRRWLGSIYLSSCKGGGDKQVKHQFQLASIDEFLLGGHHFGGYGKYPGELRGFQEFFEVSINTPLDPIYTVKLMAALAKNDDYFGSPYKCRVLIVHSGGLQGRRGYDLSCL</sequence>
<dbReference type="RefSeq" id="WP_371844528.1">
    <property type="nucleotide sequence ID" value="NZ_JBGMEL010000019.1"/>
</dbReference>
<keyword evidence="6" id="KW-1185">Reference proteome</keyword>
<accession>A0ABV4NRB7</accession>
<evidence type="ECO:0000313" key="5">
    <source>
        <dbReference type="EMBL" id="MFA0792122.1"/>
    </source>
</evidence>
<evidence type="ECO:0000259" key="4">
    <source>
        <dbReference type="Pfam" id="PF00291"/>
    </source>
</evidence>
<evidence type="ECO:0000313" key="6">
    <source>
        <dbReference type="Proteomes" id="UP001569414"/>
    </source>
</evidence>
<reference evidence="5 6" key="1">
    <citation type="submission" date="2024-08" db="EMBL/GenBank/DDBJ databases">
        <authorList>
            <person name="Ishaq N."/>
        </authorList>
    </citation>
    <scope>NUCLEOTIDE SEQUENCE [LARGE SCALE GENOMIC DNA]</scope>
    <source>
        <strain evidence="5 6">JCM 30400</strain>
    </source>
</reference>
<dbReference type="PANTHER" id="PTHR43780:SF2">
    <property type="entry name" value="1-AMINOCYCLOPROPANE-1-CARBOXYLATE DEAMINASE-RELATED"/>
    <property type="match status" value="1"/>
</dbReference>
<dbReference type="PIRSF" id="PIRSF006278">
    <property type="entry name" value="ACCD_DCysDesulf"/>
    <property type="match status" value="1"/>
</dbReference>
<name>A0ABV4NRB7_9GAMM</name>
<proteinExistence type="inferred from homology"/>
<keyword evidence="3" id="KW-0663">Pyridoxal phosphate</keyword>
<protein>
    <submittedName>
        <fullName evidence="5">1-aminocyclopropane-1-carboxylate deaminase/D-cysteine desulfhydrase</fullName>
    </submittedName>
</protein>
<evidence type="ECO:0000256" key="1">
    <source>
        <dbReference type="ARBA" id="ARBA00001933"/>
    </source>
</evidence>
<evidence type="ECO:0000256" key="3">
    <source>
        <dbReference type="ARBA" id="ARBA00022898"/>
    </source>
</evidence>
<comment type="similarity">
    <text evidence="2">Belongs to the ACC deaminase/D-cysteine desulfhydrase family.</text>
</comment>
<dbReference type="EMBL" id="JBGMEL010000019">
    <property type="protein sequence ID" value="MFA0792122.1"/>
    <property type="molecule type" value="Genomic_DNA"/>
</dbReference>
<dbReference type="Gene3D" id="3.40.50.1100">
    <property type="match status" value="2"/>
</dbReference>
<dbReference type="PANTHER" id="PTHR43780">
    <property type="entry name" value="1-AMINOCYCLOPROPANE-1-CARBOXYLATE DEAMINASE-RELATED"/>
    <property type="match status" value="1"/>
</dbReference>
<organism evidence="5 6">
    <name type="scientific">Microbulbifer echini</name>
    <dbReference type="NCBI Taxonomy" id="1529067"/>
    <lineage>
        <taxon>Bacteria</taxon>
        <taxon>Pseudomonadati</taxon>
        <taxon>Pseudomonadota</taxon>
        <taxon>Gammaproteobacteria</taxon>
        <taxon>Cellvibrionales</taxon>
        <taxon>Microbulbiferaceae</taxon>
        <taxon>Microbulbifer</taxon>
    </lineage>
</organism>
<dbReference type="SUPFAM" id="SSF53686">
    <property type="entry name" value="Tryptophan synthase beta subunit-like PLP-dependent enzymes"/>
    <property type="match status" value="1"/>
</dbReference>
<dbReference type="Pfam" id="PF00291">
    <property type="entry name" value="PALP"/>
    <property type="match status" value="1"/>
</dbReference>
<dbReference type="InterPro" id="IPR036052">
    <property type="entry name" value="TrpB-like_PALP_sf"/>
</dbReference>
<dbReference type="Proteomes" id="UP001569414">
    <property type="component" value="Unassembled WGS sequence"/>
</dbReference>